<evidence type="ECO:0000256" key="2">
    <source>
        <dbReference type="ARBA" id="ARBA00004496"/>
    </source>
</evidence>
<dbReference type="Gene3D" id="2.60.40.10">
    <property type="entry name" value="Immunoglobulins"/>
    <property type="match status" value="1"/>
</dbReference>
<evidence type="ECO:0000256" key="6">
    <source>
        <dbReference type="SAM" id="MobiDB-lite"/>
    </source>
</evidence>
<dbReference type="InterPro" id="IPR053879">
    <property type="entry name" value="HYDIN_VesB_CFA65-like_Ig"/>
</dbReference>
<name>A0A1L6MZA1_9BACT</name>
<evidence type="ECO:0000256" key="1">
    <source>
        <dbReference type="ARBA" id="ARBA00004138"/>
    </source>
</evidence>
<keyword evidence="9" id="KW-1185">Reference proteome</keyword>
<protein>
    <recommendedName>
        <fullName evidence="7">HYDIN/VesB/CFA65-like Ig-like domain-containing protein</fullName>
    </recommendedName>
</protein>
<proteinExistence type="predicted"/>
<dbReference type="Proteomes" id="UP000185544">
    <property type="component" value="Chromosome"/>
</dbReference>
<dbReference type="AlphaFoldDB" id="A0A1L6MZA1"/>
<keyword evidence="3" id="KW-0963">Cytoplasm</keyword>
<dbReference type="STRING" id="1882918.BCY86_08690"/>
<evidence type="ECO:0000256" key="4">
    <source>
        <dbReference type="ARBA" id="ARBA00023069"/>
    </source>
</evidence>
<evidence type="ECO:0000256" key="5">
    <source>
        <dbReference type="ARBA" id="ARBA00023273"/>
    </source>
</evidence>
<dbReference type="EMBL" id="CP016908">
    <property type="protein sequence ID" value="APS00745.1"/>
    <property type="molecule type" value="Genomic_DNA"/>
</dbReference>
<accession>A0A1L6MZA1</accession>
<reference evidence="8 9" key="1">
    <citation type="submission" date="2016-08" db="EMBL/GenBank/DDBJ databases">
        <title>Identification and validation of antigenic proteins from Pajaroellobacter abortibovis using de-novo genome sequence assembly and reverse vaccinology.</title>
        <authorList>
            <person name="Welly B.T."/>
            <person name="Miller M.R."/>
            <person name="Stott J.L."/>
            <person name="Blanchard M.T."/>
            <person name="Islas-Trejo A.D."/>
            <person name="O'Rourke S.M."/>
            <person name="Young A.E."/>
            <person name="Medrano J.F."/>
            <person name="Van Eenennaam A.L."/>
        </authorList>
    </citation>
    <scope>NUCLEOTIDE SEQUENCE [LARGE SCALE GENOMIC DNA]</scope>
    <source>
        <strain evidence="8 9">BTF92-0548A/99-0131</strain>
    </source>
</reference>
<keyword evidence="4" id="KW-0969">Cilium</keyword>
<sequence length="540" mass="57994">MLATSLVLLGKEAAGQNGPGADADVTASICGDNRNCSAVAIPLKTDYMKGFPTAANTGWMPACPAVNEQIPDHCSGIYFQFRAALDLRSISGFPTISVDMSQKAVIKATWDQKNPKKIILTPASNGQGIFSVKYRLTPITDLYFRIPLNASFSSLKDLEIVMPMSLILQTVAAPNTPADSSGTISFIPWAFDPVSLQTKIQGNNTHSSIQKKSVDLLTLNGKQLNDIVNNNWFDPDRNKTYISLAADVQSTFVYQTVEFSVPGTDGYFRGVDSTVEFTCDNGSGCDAIEGDAELKAQVPFKATVVIFPEIKVALQLKILGDGILSMFGAAALNQVLNSVMDSINNNIQNTLSNSKININTPTPITLDIKQQISIPLPNVSVPNAVSFGQVSSGFDATKTVKIRNTGKMAAHVESVTSSNKAFTPTPGPFDIPPEGDHTISINYRSTTSTGTEKADLMIVSNDPRSPQKIVLSNKDPSASDDDYGKNSAADDSQGNDNQAATCGNCKVNVDDSAFLTIPTLGWFLRRQQNKQKTTSTSRNP</sequence>
<organism evidence="8 9">
    <name type="scientific">Pajaroellobacter abortibovis</name>
    <dbReference type="NCBI Taxonomy" id="1882918"/>
    <lineage>
        <taxon>Bacteria</taxon>
        <taxon>Pseudomonadati</taxon>
        <taxon>Myxococcota</taxon>
        <taxon>Polyangia</taxon>
        <taxon>Polyangiales</taxon>
        <taxon>Polyangiaceae</taxon>
    </lineage>
</organism>
<gene>
    <name evidence="8" type="ORF">BCY86_08690</name>
</gene>
<evidence type="ECO:0000259" key="7">
    <source>
        <dbReference type="Pfam" id="PF22544"/>
    </source>
</evidence>
<dbReference type="KEGG" id="pabo:BCY86_08690"/>
<dbReference type="Pfam" id="PF22544">
    <property type="entry name" value="HYDIN_VesB_CFA65-like_Ig"/>
    <property type="match status" value="1"/>
</dbReference>
<evidence type="ECO:0000256" key="3">
    <source>
        <dbReference type="ARBA" id="ARBA00022490"/>
    </source>
</evidence>
<dbReference type="InterPro" id="IPR013783">
    <property type="entry name" value="Ig-like_fold"/>
</dbReference>
<feature type="domain" description="HYDIN/VesB/CFA65-like Ig-like" evidence="7">
    <location>
        <begin position="377"/>
        <end position="469"/>
    </location>
</feature>
<evidence type="ECO:0000313" key="8">
    <source>
        <dbReference type="EMBL" id="APS00745.1"/>
    </source>
</evidence>
<keyword evidence="5" id="KW-0966">Cell projection</keyword>
<evidence type="ECO:0000313" key="9">
    <source>
        <dbReference type="Proteomes" id="UP000185544"/>
    </source>
</evidence>
<dbReference type="GO" id="GO:0005737">
    <property type="term" value="C:cytoplasm"/>
    <property type="evidence" value="ECO:0007669"/>
    <property type="project" value="UniProtKB-SubCell"/>
</dbReference>
<feature type="compositionally biased region" description="Polar residues" evidence="6">
    <location>
        <begin position="439"/>
        <end position="451"/>
    </location>
</feature>
<comment type="subcellular location">
    <subcellularLocation>
        <location evidence="1">Cell projection</location>
        <location evidence="1">Cilium</location>
    </subcellularLocation>
    <subcellularLocation>
        <location evidence="2">Cytoplasm</location>
    </subcellularLocation>
</comment>
<feature type="region of interest" description="Disordered" evidence="6">
    <location>
        <begin position="415"/>
        <end position="497"/>
    </location>
</feature>